<dbReference type="EMBL" id="PKPP01014682">
    <property type="protein sequence ID" value="PWA39393.1"/>
    <property type="molecule type" value="Genomic_DNA"/>
</dbReference>
<name>A0A2U1KRR1_ARTAN</name>
<gene>
    <name evidence="2" type="ORF">CTI12_AA570580</name>
</gene>
<reference evidence="2 3" key="1">
    <citation type="journal article" date="2018" name="Mol. Plant">
        <title>The genome of Artemisia annua provides insight into the evolution of Asteraceae family and artemisinin biosynthesis.</title>
        <authorList>
            <person name="Shen Q."/>
            <person name="Zhang L."/>
            <person name="Liao Z."/>
            <person name="Wang S."/>
            <person name="Yan T."/>
            <person name="Shi P."/>
            <person name="Liu M."/>
            <person name="Fu X."/>
            <person name="Pan Q."/>
            <person name="Wang Y."/>
            <person name="Lv Z."/>
            <person name="Lu X."/>
            <person name="Zhang F."/>
            <person name="Jiang W."/>
            <person name="Ma Y."/>
            <person name="Chen M."/>
            <person name="Hao X."/>
            <person name="Li L."/>
            <person name="Tang Y."/>
            <person name="Lv G."/>
            <person name="Zhou Y."/>
            <person name="Sun X."/>
            <person name="Brodelius P.E."/>
            <person name="Rose J.K.C."/>
            <person name="Tang K."/>
        </authorList>
    </citation>
    <scope>NUCLEOTIDE SEQUENCE [LARGE SCALE GENOMIC DNA]</scope>
    <source>
        <strain evidence="3">cv. Huhao1</strain>
        <tissue evidence="2">Leaf</tissue>
    </source>
</reference>
<proteinExistence type="predicted"/>
<feature type="region of interest" description="Disordered" evidence="1">
    <location>
        <begin position="49"/>
        <end position="148"/>
    </location>
</feature>
<evidence type="ECO:0000313" key="2">
    <source>
        <dbReference type="EMBL" id="PWA39393.1"/>
    </source>
</evidence>
<accession>A0A2U1KRR1</accession>
<evidence type="ECO:0000313" key="3">
    <source>
        <dbReference type="Proteomes" id="UP000245207"/>
    </source>
</evidence>
<dbReference type="AlphaFoldDB" id="A0A2U1KRR1"/>
<organism evidence="2 3">
    <name type="scientific">Artemisia annua</name>
    <name type="common">Sweet wormwood</name>
    <dbReference type="NCBI Taxonomy" id="35608"/>
    <lineage>
        <taxon>Eukaryota</taxon>
        <taxon>Viridiplantae</taxon>
        <taxon>Streptophyta</taxon>
        <taxon>Embryophyta</taxon>
        <taxon>Tracheophyta</taxon>
        <taxon>Spermatophyta</taxon>
        <taxon>Magnoliopsida</taxon>
        <taxon>eudicotyledons</taxon>
        <taxon>Gunneridae</taxon>
        <taxon>Pentapetalae</taxon>
        <taxon>asterids</taxon>
        <taxon>campanulids</taxon>
        <taxon>Asterales</taxon>
        <taxon>Asteraceae</taxon>
        <taxon>Asteroideae</taxon>
        <taxon>Anthemideae</taxon>
        <taxon>Artemisiinae</taxon>
        <taxon>Artemisia</taxon>
    </lineage>
</organism>
<feature type="compositionally biased region" description="Polar residues" evidence="1">
    <location>
        <begin position="60"/>
        <end position="71"/>
    </location>
</feature>
<evidence type="ECO:0000256" key="1">
    <source>
        <dbReference type="SAM" id="MobiDB-lite"/>
    </source>
</evidence>
<keyword evidence="3" id="KW-1185">Reference proteome</keyword>
<protein>
    <submittedName>
        <fullName evidence="2">Uncharacterized protein</fullName>
    </submittedName>
</protein>
<feature type="compositionally biased region" description="Basic and acidic residues" evidence="1">
    <location>
        <begin position="116"/>
        <end position="129"/>
    </location>
</feature>
<dbReference type="Proteomes" id="UP000245207">
    <property type="component" value="Unassembled WGS sequence"/>
</dbReference>
<sequence length="171" mass="19270">MHKTADPQQIPPEIFAIEGQKNIFQIRFNQTGKTTDFILDQVFNKIKRQQTPTIPMEPATGTTPTPLAITNQEHHEENTKEQSEPKAMEKQSFEDEPGDAKKIKGTPAAHVASTNQEHHEDKPGKESKPKPVKRQLFQDEPGNAKKLKAGTLLFGMHKTNYLPINNKKTLP</sequence>
<feature type="compositionally biased region" description="Basic and acidic residues" evidence="1">
    <location>
        <begin position="72"/>
        <end position="102"/>
    </location>
</feature>
<comment type="caution">
    <text evidence="2">The sequence shown here is derived from an EMBL/GenBank/DDBJ whole genome shotgun (WGS) entry which is preliminary data.</text>
</comment>